<feature type="transmembrane region" description="Helical" evidence="2">
    <location>
        <begin position="256"/>
        <end position="275"/>
    </location>
</feature>
<proteinExistence type="inferred from homology"/>
<feature type="transmembrane region" description="Helical" evidence="2">
    <location>
        <begin position="176"/>
        <end position="201"/>
    </location>
</feature>
<gene>
    <name evidence="4" type="ORF">COCSUDRAFT_4914</name>
</gene>
<keyword evidence="2" id="KW-0472">Membrane</keyword>
<name>I0Z7X2_COCSC</name>
<comment type="similarity">
    <text evidence="1">Belongs to the drug/metabolite transporter (DMT) superfamily. Plant drug/metabolite exporter (P-DME) (TC 2.A.7.4) family.</text>
</comment>
<dbReference type="Proteomes" id="UP000007264">
    <property type="component" value="Unassembled WGS sequence"/>
</dbReference>
<evidence type="ECO:0000256" key="1">
    <source>
        <dbReference type="ARBA" id="ARBA00007635"/>
    </source>
</evidence>
<evidence type="ECO:0000313" key="5">
    <source>
        <dbReference type="Proteomes" id="UP000007264"/>
    </source>
</evidence>
<dbReference type="PANTHER" id="PTHR13146">
    <property type="match status" value="1"/>
</dbReference>
<dbReference type="GO" id="GO:0016020">
    <property type="term" value="C:membrane"/>
    <property type="evidence" value="ECO:0007669"/>
    <property type="project" value="InterPro"/>
</dbReference>
<dbReference type="SUPFAM" id="SSF103481">
    <property type="entry name" value="Multidrug resistance efflux transporter EmrE"/>
    <property type="match status" value="1"/>
</dbReference>
<accession>I0Z7X2</accession>
<protein>
    <recommendedName>
        <fullName evidence="3">EamA domain-containing protein</fullName>
    </recommendedName>
</protein>
<reference evidence="4 5" key="1">
    <citation type="journal article" date="2012" name="Genome Biol.">
        <title>The genome of the polar eukaryotic microalga coccomyxa subellipsoidea reveals traits of cold adaptation.</title>
        <authorList>
            <person name="Blanc G."/>
            <person name="Agarkova I."/>
            <person name="Grimwood J."/>
            <person name="Kuo A."/>
            <person name="Brueggeman A."/>
            <person name="Dunigan D."/>
            <person name="Gurnon J."/>
            <person name="Ladunga I."/>
            <person name="Lindquist E."/>
            <person name="Lucas S."/>
            <person name="Pangilinan J."/>
            <person name="Proschold T."/>
            <person name="Salamov A."/>
            <person name="Schmutz J."/>
            <person name="Weeks D."/>
            <person name="Yamada T."/>
            <person name="Claverie J.M."/>
            <person name="Grigoriev I."/>
            <person name="Van Etten J."/>
            <person name="Lomsadze A."/>
            <person name="Borodovsky M."/>
        </authorList>
    </citation>
    <scope>NUCLEOTIDE SEQUENCE [LARGE SCALE GENOMIC DNA]</scope>
    <source>
        <strain evidence="4 5">C-169</strain>
    </source>
</reference>
<dbReference type="AlphaFoldDB" id="I0Z7X2"/>
<evidence type="ECO:0000259" key="3">
    <source>
        <dbReference type="Pfam" id="PF00892"/>
    </source>
</evidence>
<feature type="transmembrane region" description="Helical" evidence="2">
    <location>
        <begin position="143"/>
        <end position="164"/>
    </location>
</feature>
<dbReference type="EMBL" id="AGSI01000002">
    <property type="protein sequence ID" value="EIE26741.1"/>
    <property type="molecule type" value="Genomic_DNA"/>
</dbReference>
<feature type="non-terminal residue" evidence="4">
    <location>
        <position position="1"/>
    </location>
</feature>
<dbReference type="InterPro" id="IPR000620">
    <property type="entry name" value="EamA_dom"/>
</dbReference>
<dbReference type="PANTHER" id="PTHR13146:SF0">
    <property type="entry name" value="SOLUTE CARRIER FAMILY 35 MEMBER F6"/>
    <property type="match status" value="1"/>
</dbReference>
<evidence type="ECO:0000256" key="2">
    <source>
        <dbReference type="SAM" id="Phobius"/>
    </source>
</evidence>
<dbReference type="Pfam" id="PF00892">
    <property type="entry name" value="EamA"/>
    <property type="match status" value="1"/>
</dbReference>
<keyword evidence="2" id="KW-0812">Transmembrane</keyword>
<feature type="transmembrane region" description="Helical" evidence="2">
    <location>
        <begin position="6"/>
        <end position="24"/>
    </location>
</feature>
<sequence>FKHPAVQSAFMFLGEFLCLIPFLLHTWHKKSVQKGDVPARGFHTESAAHKFKTLLTFGLPTLCDAAATTMLNIGLFYTYASTFQMLRGTMVVFAGFLTIVLLRRRLHLHHWMGIILITAGAAMVGASSIIYDNGALSGRRLLNPLLGDIMIVAAQVLAATQFIVEEKYLARYRVPALLAVGLEGFWGLVLSAIALPILGVVRGTDGLPLDSATQAFQEIAASRQLQITTAGCIISIAFFNFFGISVTKKLSGASRCTIDACRTLFVWAFSMWAGWENFHTLQVVGFLVLVSGTSLYNELM</sequence>
<comment type="caution">
    <text evidence="4">The sequence shown here is derived from an EMBL/GenBank/DDBJ whole genome shotgun (WGS) entry which is preliminary data.</text>
</comment>
<feature type="transmembrane region" description="Helical" evidence="2">
    <location>
        <begin position="85"/>
        <end position="102"/>
    </location>
</feature>
<feature type="transmembrane region" description="Helical" evidence="2">
    <location>
        <begin position="114"/>
        <end position="131"/>
    </location>
</feature>
<dbReference type="OrthoDB" id="408493at2759"/>
<keyword evidence="5" id="KW-1185">Reference proteome</keyword>
<feature type="domain" description="EamA" evidence="3">
    <location>
        <begin position="10"/>
        <end position="124"/>
    </location>
</feature>
<dbReference type="RefSeq" id="XP_005651285.1">
    <property type="nucleotide sequence ID" value="XM_005651228.1"/>
</dbReference>
<feature type="transmembrane region" description="Helical" evidence="2">
    <location>
        <begin position="225"/>
        <end position="244"/>
    </location>
</feature>
<organism evidence="4 5">
    <name type="scientific">Coccomyxa subellipsoidea (strain C-169)</name>
    <name type="common">Green microalga</name>
    <dbReference type="NCBI Taxonomy" id="574566"/>
    <lineage>
        <taxon>Eukaryota</taxon>
        <taxon>Viridiplantae</taxon>
        <taxon>Chlorophyta</taxon>
        <taxon>core chlorophytes</taxon>
        <taxon>Trebouxiophyceae</taxon>
        <taxon>Trebouxiophyceae incertae sedis</taxon>
        <taxon>Coccomyxaceae</taxon>
        <taxon>Coccomyxa</taxon>
        <taxon>Coccomyxa subellipsoidea</taxon>
    </lineage>
</organism>
<feature type="transmembrane region" description="Helical" evidence="2">
    <location>
        <begin position="54"/>
        <end position="79"/>
    </location>
</feature>
<dbReference type="GeneID" id="17044751"/>
<dbReference type="KEGG" id="csl:COCSUDRAFT_4914"/>
<evidence type="ECO:0000313" key="4">
    <source>
        <dbReference type="EMBL" id="EIE26741.1"/>
    </source>
</evidence>
<feature type="non-terminal residue" evidence="4">
    <location>
        <position position="300"/>
    </location>
</feature>
<keyword evidence="2" id="KW-1133">Transmembrane helix</keyword>
<dbReference type="InterPro" id="IPR037185">
    <property type="entry name" value="EmrE-like"/>
</dbReference>
<dbReference type="eggNOG" id="KOG3912">
    <property type="taxonomic scope" value="Eukaryota"/>
</dbReference>